<evidence type="ECO:0000313" key="3">
    <source>
        <dbReference type="EMBL" id="MEG3437667.1"/>
    </source>
</evidence>
<comment type="caution">
    <text evidence="3">The sequence shown here is derived from an EMBL/GenBank/DDBJ whole genome shotgun (WGS) entry which is preliminary data.</text>
</comment>
<feature type="domain" description="Tyr recombinase" evidence="2">
    <location>
        <begin position="188"/>
        <end position="349"/>
    </location>
</feature>
<dbReference type="InterPro" id="IPR011010">
    <property type="entry name" value="DNA_brk_join_enz"/>
</dbReference>
<dbReference type="SUPFAM" id="SSF56349">
    <property type="entry name" value="DNA breaking-rejoining enzymes"/>
    <property type="match status" value="1"/>
</dbReference>
<evidence type="ECO:0000313" key="4">
    <source>
        <dbReference type="Proteomes" id="UP001328733"/>
    </source>
</evidence>
<dbReference type="InterPro" id="IPR013762">
    <property type="entry name" value="Integrase-like_cat_sf"/>
</dbReference>
<evidence type="ECO:0000256" key="1">
    <source>
        <dbReference type="ARBA" id="ARBA00023172"/>
    </source>
</evidence>
<dbReference type="InterPro" id="IPR002104">
    <property type="entry name" value="Integrase_catalytic"/>
</dbReference>
<evidence type="ECO:0000259" key="2">
    <source>
        <dbReference type="PROSITE" id="PS51898"/>
    </source>
</evidence>
<gene>
    <name evidence="3" type="ORF">V0288_11105</name>
</gene>
<reference evidence="3 4" key="1">
    <citation type="submission" date="2024-01" db="EMBL/GenBank/DDBJ databases">
        <title>Genomic insights into the taxonomy and metabolism of the cyanobacterium Pannus brasiliensis CCIBt3594.</title>
        <authorList>
            <person name="Machado M."/>
            <person name="Botero N.B."/>
            <person name="Andreote A.P.D."/>
            <person name="Feitosa A.M.T."/>
            <person name="Popin R."/>
            <person name="Sivonen K."/>
            <person name="Fiore M.F."/>
        </authorList>
    </citation>
    <scope>NUCLEOTIDE SEQUENCE [LARGE SCALE GENOMIC DNA]</scope>
    <source>
        <strain evidence="3 4">CCIBt3594</strain>
    </source>
</reference>
<dbReference type="GO" id="GO:0006310">
    <property type="term" value="P:DNA recombination"/>
    <property type="evidence" value="ECO:0007669"/>
    <property type="project" value="UniProtKB-KW"/>
</dbReference>
<dbReference type="GO" id="GO:0003677">
    <property type="term" value="F:DNA binding"/>
    <property type="evidence" value="ECO:0007669"/>
    <property type="project" value="InterPro"/>
</dbReference>
<dbReference type="Proteomes" id="UP001328733">
    <property type="component" value="Unassembled WGS sequence"/>
</dbReference>
<dbReference type="EMBL" id="JBAFSM010000018">
    <property type="protein sequence ID" value="MEG3437667.1"/>
    <property type="molecule type" value="Genomic_DNA"/>
</dbReference>
<protein>
    <recommendedName>
        <fullName evidence="2">Tyr recombinase domain-containing protein</fullName>
    </recommendedName>
</protein>
<dbReference type="RefSeq" id="WP_332865147.1">
    <property type="nucleotide sequence ID" value="NZ_JBAFSM010000018.1"/>
</dbReference>
<organism evidence="3 4">
    <name type="scientific">Pannus brasiliensis CCIBt3594</name>
    <dbReference type="NCBI Taxonomy" id="1427578"/>
    <lineage>
        <taxon>Bacteria</taxon>
        <taxon>Bacillati</taxon>
        <taxon>Cyanobacteriota</taxon>
        <taxon>Cyanophyceae</taxon>
        <taxon>Oscillatoriophycideae</taxon>
        <taxon>Chroococcales</taxon>
        <taxon>Microcystaceae</taxon>
        <taxon>Pannus</taxon>
    </lineage>
</organism>
<sequence length="355" mass="42055">MPAPKPLTLEDLNAELTRVKIVAIGEKLYLRATLPKKDGTPGKQQYRVKTELSHNQDGLRIARERAKRLESDLNLERFQWSDWYDIPEDGGIYVADALEKLTKWYWETRKKTIGREKAFKENYLRFLGLPAKAVLTTDLIRSHLVDNYEADSFYRKRAHLALGLLAKSNEIPLPSDWKYLKGKYKPKNDWYIPTEEEIERIWRSIKNPGWRWAFGVLATYGLRPHELFHLDISNFPQLRILEETKTGEHIAYPILKRWFYDFNLAEYRFPNISTENKCNQDLGEKISAKFWDMKLGFTPMSLRHAYALRCARLKIDSLVVCEWMGHSPDVHKRYYFKHIHKRAMQEIYDSIDDDR</sequence>
<dbReference type="AlphaFoldDB" id="A0AAW9QTQ5"/>
<name>A0AAW9QTQ5_9CHRO</name>
<dbReference type="GO" id="GO:0015074">
    <property type="term" value="P:DNA integration"/>
    <property type="evidence" value="ECO:0007669"/>
    <property type="project" value="InterPro"/>
</dbReference>
<keyword evidence="4" id="KW-1185">Reference proteome</keyword>
<dbReference type="Gene3D" id="1.10.443.10">
    <property type="entry name" value="Intergrase catalytic core"/>
    <property type="match status" value="1"/>
</dbReference>
<accession>A0AAW9QTQ5</accession>
<keyword evidence="1" id="KW-0233">DNA recombination</keyword>
<dbReference type="PROSITE" id="PS51898">
    <property type="entry name" value="TYR_RECOMBINASE"/>
    <property type="match status" value="1"/>
</dbReference>
<proteinExistence type="predicted"/>